<protein>
    <submittedName>
        <fullName evidence="3">Na+ driven multidrug efflux pump</fullName>
    </submittedName>
</protein>
<evidence type="ECO:0000256" key="1">
    <source>
        <dbReference type="ARBA" id="ARBA00022448"/>
    </source>
</evidence>
<gene>
    <name evidence="3" type="ORF">JCM19231_1714</name>
</gene>
<name>A0A0B8P7C0_9VIBR</name>
<dbReference type="GO" id="GO:0015297">
    <property type="term" value="F:antiporter activity"/>
    <property type="evidence" value="ECO:0007669"/>
    <property type="project" value="InterPro"/>
</dbReference>
<dbReference type="Pfam" id="PF01554">
    <property type="entry name" value="MatE"/>
    <property type="match status" value="2"/>
</dbReference>
<keyword evidence="1" id="KW-0813">Transport</keyword>
<feature type="transmembrane region" description="Helical" evidence="2">
    <location>
        <begin position="12"/>
        <end position="31"/>
    </location>
</feature>
<reference evidence="3 4" key="2">
    <citation type="submission" date="2015-01" db="EMBL/GenBank/DDBJ databases">
        <authorList>
            <consortium name="NBRP consortium"/>
            <person name="Sawabe T."/>
            <person name="Meirelles P."/>
            <person name="Feng G."/>
            <person name="Sayaka M."/>
            <person name="Hattori M."/>
            <person name="Ohkuma M."/>
        </authorList>
    </citation>
    <scope>NUCLEOTIDE SEQUENCE [LARGE SCALE GENOMIC DNA]</scope>
    <source>
        <strain evidence="4">JCM 19231</strain>
    </source>
</reference>
<sequence length="453" mass="49356">MFKNSHYIKKNIKMAWPIALNALLMQGMLMIDTLLISPLGEGSLAAMGIASTIVALLLGVQNALANGSQNVLSRAFGSGKADLISKSFLSGMIINLSAAILFFLMISVLKWPLIKLLSQDTHLYQDIDAYLSVIKYTLILTGISQVSIALFNAMGKTHIPLLSYLLTMPVNAVVSYYLINGIGSFNGIGISGAALGSVIALGLRMTFLLACLRFQKTSQLSFSKAFDGIKRNVTLHFKEIFPIAANMMALAMGLAVYNLLYTQLPTEVYAAVVMVTPWLSALAQFVVAWAVSSAITISQAIGSNNLETLDADVNLSIKVTIAVSALISCASLGLSLIIDKIYPGHSQQTYEALATIAPLYILMPLIQGYITVHGQVLRALGKTTAVFNINFVTRWIIALPLFAFAVLVLKASIFWVYAITVFEQVLKIVPMRYQARKFLKEFDGKKAKELMYD</sequence>
<proteinExistence type="predicted"/>
<keyword evidence="2" id="KW-0472">Membrane</keyword>
<feature type="transmembrane region" description="Helical" evidence="2">
    <location>
        <begin position="88"/>
        <end position="109"/>
    </location>
</feature>
<accession>A0A0B8P7C0</accession>
<comment type="caution">
    <text evidence="3">The sequence shown here is derived from an EMBL/GenBank/DDBJ whole genome shotgun (WGS) entry which is preliminary data.</text>
</comment>
<keyword evidence="2" id="KW-0812">Transmembrane</keyword>
<feature type="transmembrane region" description="Helical" evidence="2">
    <location>
        <begin position="240"/>
        <end position="261"/>
    </location>
</feature>
<feature type="transmembrane region" description="Helical" evidence="2">
    <location>
        <begin position="350"/>
        <end position="372"/>
    </location>
</feature>
<dbReference type="PANTHER" id="PTHR43298:SF2">
    <property type="entry name" value="FMN_FAD EXPORTER YEEO-RELATED"/>
    <property type="match status" value="1"/>
</dbReference>
<dbReference type="GO" id="GO:0042910">
    <property type="term" value="F:xenobiotic transmembrane transporter activity"/>
    <property type="evidence" value="ECO:0007669"/>
    <property type="project" value="InterPro"/>
</dbReference>
<evidence type="ECO:0000313" key="4">
    <source>
        <dbReference type="Proteomes" id="UP000031671"/>
    </source>
</evidence>
<evidence type="ECO:0000313" key="3">
    <source>
        <dbReference type="EMBL" id="GAM59148.1"/>
    </source>
</evidence>
<dbReference type="InterPro" id="IPR050222">
    <property type="entry name" value="MATE_MdtK"/>
</dbReference>
<reference evidence="3 4" key="1">
    <citation type="submission" date="2015-01" db="EMBL/GenBank/DDBJ databases">
        <title>Vibrio sp. C1 JCM 19231 whole genome shotgun sequence.</title>
        <authorList>
            <person name="Sawabe T."/>
            <person name="Meirelles P."/>
            <person name="Feng G."/>
            <person name="Sayaka M."/>
            <person name="Hattori M."/>
            <person name="Ohkuma M."/>
        </authorList>
    </citation>
    <scope>NUCLEOTIDE SEQUENCE [LARGE SCALE GENOMIC DNA]</scope>
    <source>
        <strain evidence="4">JCM 19231</strain>
    </source>
</reference>
<keyword evidence="2" id="KW-1133">Transmembrane helix</keyword>
<feature type="transmembrane region" description="Helical" evidence="2">
    <location>
        <begin position="281"/>
        <end position="303"/>
    </location>
</feature>
<dbReference type="EMBL" id="BBRZ01000127">
    <property type="protein sequence ID" value="GAM59148.1"/>
    <property type="molecule type" value="Genomic_DNA"/>
</dbReference>
<dbReference type="InterPro" id="IPR002528">
    <property type="entry name" value="MATE_fam"/>
</dbReference>
<feature type="transmembrane region" description="Helical" evidence="2">
    <location>
        <begin position="315"/>
        <end position="338"/>
    </location>
</feature>
<feature type="transmembrane region" description="Helical" evidence="2">
    <location>
        <begin position="129"/>
        <end position="154"/>
    </location>
</feature>
<keyword evidence="4" id="KW-1185">Reference proteome</keyword>
<evidence type="ECO:0000256" key="2">
    <source>
        <dbReference type="SAM" id="Phobius"/>
    </source>
</evidence>
<dbReference type="PANTHER" id="PTHR43298">
    <property type="entry name" value="MULTIDRUG RESISTANCE PROTEIN NORM-RELATED"/>
    <property type="match status" value="1"/>
</dbReference>
<organism evidence="3 4">
    <name type="scientific">Vibrio ishigakensis</name>
    <dbReference type="NCBI Taxonomy" id="1481914"/>
    <lineage>
        <taxon>Bacteria</taxon>
        <taxon>Pseudomonadati</taxon>
        <taxon>Pseudomonadota</taxon>
        <taxon>Gammaproteobacteria</taxon>
        <taxon>Vibrionales</taxon>
        <taxon>Vibrionaceae</taxon>
        <taxon>Vibrio</taxon>
    </lineage>
</organism>
<dbReference type="AlphaFoldDB" id="A0A0B8P7C0"/>
<feature type="transmembrane region" description="Helical" evidence="2">
    <location>
        <begin position="384"/>
        <end position="407"/>
    </location>
</feature>
<feature type="transmembrane region" description="Helical" evidence="2">
    <location>
        <begin position="43"/>
        <end position="67"/>
    </location>
</feature>
<dbReference type="GO" id="GO:0005886">
    <property type="term" value="C:plasma membrane"/>
    <property type="evidence" value="ECO:0007669"/>
    <property type="project" value="TreeGrafter"/>
</dbReference>
<feature type="transmembrane region" description="Helical" evidence="2">
    <location>
        <begin position="161"/>
        <end position="179"/>
    </location>
</feature>
<dbReference type="Proteomes" id="UP000031671">
    <property type="component" value="Unassembled WGS sequence"/>
</dbReference>
<feature type="transmembrane region" description="Helical" evidence="2">
    <location>
        <begin position="185"/>
        <end position="212"/>
    </location>
</feature>